<dbReference type="Pfam" id="PF13365">
    <property type="entry name" value="Trypsin_2"/>
    <property type="match status" value="1"/>
</dbReference>
<dbReference type="SMART" id="SM00020">
    <property type="entry name" value="Tryp_SPc"/>
    <property type="match status" value="1"/>
</dbReference>
<name>A0ABX1I2U0_9GAMM</name>
<dbReference type="InterPro" id="IPR018114">
    <property type="entry name" value="TRYPSIN_HIS"/>
</dbReference>
<feature type="chain" id="PRO_5045303111" evidence="1">
    <location>
        <begin position="25"/>
        <end position="224"/>
    </location>
</feature>
<dbReference type="Proteomes" id="UP000740754">
    <property type="component" value="Unassembled WGS sequence"/>
</dbReference>
<accession>A0ABX1I2U0</accession>
<dbReference type="InterPro" id="IPR043504">
    <property type="entry name" value="Peptidase_S1_PA_chymotrypsin"/>
</dbReference>
<keyword evidence="4" id="KW-1185">Reference proteome</keyword>
<proteinExistence type="predicted"/>
<dbReference type="SUPFAM" id="SSF50494">
    <property type="entry name" value="Trypsin-like serine proteases"/>
    <property type="match status" value="1"/>
</dbReference>
<reference evidence="3 4" key="1">
    <citation type="submission" date="2020-04" db="EMBL/GenBank/DDBJ databases">
        <title>Draft Whole-Genome sequence of Marichromatium bheemlicum DSM 18632, type strain.</title>
        <authorList>
            <person name="Kyndt J.A."/>
            <person name="Meyer T.E."/>
        </authorList>
    </citation>
    <scope>NUCLEOTIDE SEQUENCE [LARGE SCALE GENOMIC DNA]</scope>
    <source>
        <strain evidence="3 4">DSM 18632</strain>
    </source>
</reference>
<dbReference type="PROSITE" id="PS00134">
    <property type="entry name" value="TRYPSIN_HIS"/>
    <property type="match status" value="1"/>
</dbReference>
<dbReference type="EMBL" id="JAAXKX010000001">
    <property type="protein sequence ID" value="NKN31693.1"/>
    <property type="molecule type" value="Genomic_DNA"/>
</dbReference>
<evidence type="ECO:0000313" key="3">
    <source>
        <dbReference type="EMBL" id="NKN31693.1"/>
    </source>
</evidence>
<gene>
    <name evidence="3" type="ORF">HF203_00435</name>
</gene>
<dbReference type="InterPro" id="IPR009003">
    <property type="entry name" value="Peptidase_S1_PA"/>
</dbReference>
<organism evidence="3 4">
    <name type="scientific">Marichromatium bheemlicum</name>
    <dbReference type="NCBI Taxonomy" id="365339"/>
    <lineage>
        <taxon>Bacteria</taxon>
        <taxon>Pseudomonadati</taxon>
        <taxon>Pseudomonadota</taxon>
        <taxon>Gammaproteobacteria</taxon>
        <taxon>Chromatiales</taxon>
        <taxon>Chromatiaceae</taxon>
        <taxon>Marichromatium</taxon>
    </lineage>
</organism>
<keyword evidence="1" id="KW-0732">Signal</keyword>
<evidence type="ECO:0000259" key="2">
    <source>
        <dbReference type="SMART" id="SM00020"/>
    </source>
</evidence>
<feature type="domain" description="Peptidase S1" evidence="2">
    <location>
        <begin position="17"/>
        <end position="220"/>
    </location>
</feature>
<dbReference type="InterPro" id="IPR001254">
    <property type="entry name" value="Trypsin_dom"/>
</dbReference>
<feature type="signal peptide" evidence="1">
    <location>
        <begin position="1"/>
        <end position="24"/>
    </location>
</feature>
<dbReference type="RefSeq" id="WP_168665483.1">
    <property type="nucleotide sequence ID" value="NZ_JAAXKX010000001.1"/>
</dbReference>
<evidence type="ECO:0000313" key="4">
    <source>
        <dbReference type="Proteomes" id="UP000740754"/>
    </source>
</evidence>
<comment type="caution">
    <text evidence="3">The sequence shown here is derived from an EMBL/GenBank/DDBJ whole genome shotgun (WGS) entry which is preliminary data.</text>
</comment>
<evidence type="ECO:0000256" key="1">
    <source>
        <dbReference type="SAM" id="SignalP"/>
    </source>
</evidence>
<protein>
    <submittedName>
        <fullName evidence="3">Trypsin-like serine protease</fullName>
    </submittedName>
</protein>
<sequence length="224" mass="23472">MIRTWSVVGLAVVTGVLQVGATTAAPGRFPAAVQERLGEVWAVSGERCLATCLTAELVLTAAHCLQDRRARPLPAHTLSFRTVAGESVAVRVVQRHPEFSAQQASLEAIGVDLALLRLVRPLAEPMPAPLTIGTGVSVGETLLIPRRGRSQPSRCRVIDQVGFVFTLDCPIAPGDSGAAVLRAGAGAVPELVGVISAFETDGAAHTAIATEFDSMFLSLIESCR</sequence>
<dbReference type="Gene3D" id="2.40.10.10">
    <property type="entry name" value="Trypsin-like serine proteases"/>
    <property type="match status" value="1"/>
</dbReference>